<gene>
    <name evidence="2" type="ORF">LMG27952_04567</name>
</gene>
<evidence type="ECO:0000259" key="1">
    <source>
        <dbReference type="Pfam" id="PF13452"/>
    </source>
</evidence>
<reference evidence="2 3" key="1">
    <citation type="submission" date="2020-10" db="EMBL/GenBank/DDBJ databases">
        <authorList>
            <person name="Peeters C."/>
        </authorList>
    </citation>
    <scope>NUCLEOTIDE SEQUENCE [LARGE SCALE GENOMIC DNA]</scope>
    <source>
        <strain evidence="2 3">LMG 27952</strain>
    </source>
</reference>
<feature type="domain" description="FAS1-like dehydratase" evidence="1">
    <location>
        <begin position="6"/>
        <end position="136"/>
    </location>
</feature>
<proteinExistence type="predicted"/>
<comment type="caution">
    <text evidence="2">The sequence shown here is derived from an EMBL/GenBank/DDBJ whole genome shotgun (WGS) entry which is preliminary data.</text>
</comment>
<name>A0ABM8NWX9_9BURK</name>
<dbReference type="SUPFAM" id="SSF54637">
    <property type="entry name" value="Thioesterase/thiol ester dehydrase-isomerase"/>
    <property type="match status" value="1"/>
</dbReference>
<accession>A0ABM8NWX9</accession>
<sequence>MIDRQHIGRTLPAFRAVAEAGRLRFFAKAIGETNPVYFDESAARDAGHPGLPLPPTFLFSLEFEQPDTSWRDEIGIELPRILHGEQSFTYHRLAYAGDVLLFESRLADIYEKRGGALEFVVRETRVTNQRGEHVADLRSVIVQRNG</sequence>
<evidence type="ECO:0000313" key="3">
    <source>
        <dbReference type="Proteomes" id="UP000656319"/>
    </source>
</evidence>
<protein>
    <recommendedName>
        <fullName evidence="1">FAS1-like dehydratase domain-containing protein</fullName>
    </recommendedName>
</protein>
<dbReference type="InterPro" id="IPR029069">
    <property type="entry name" value="HotDog_dom_sf"/>
</dbReference>
<dbReference type="Gene3D" id="3.10.129.10">
    <property type="entry name" value="Hotdog Thioesterase"/>
    <property type="match status" value="1"/>
</dbReference>
<evidence type="ECO:0000313" key="2">
    <source>
        <dbReference type="EMBL" id="CAD6547396.1"/>
    </source>
</evidence>
<dbReference type="EMBL" id="CAJHCQ010000012">
    <property type="protein sequence ID" value="CAD6547396.1"/>
    <property type="molecule type" value="Genomic_DNA"/>
</dbReference>
<dbReference type="PIRSF" id="PIRSF018072">
    <property type="entry name" value="UCP018072"/>
    <property type="match status" value="1"/>
</dbReference>
<dbReference type="InterPro" id="IPR039569">
    <property type="entry name" value="FAS1-like_DH_region"/>
</dbReference>
<dbReference type="Proteomes" id="UP000656319">
    <property type="component" value="Unassembled WGS sequence"/>
</dbReference>
<organism evidence="2 3">
    <name type="scientific">Paraburkholderia hiiakae</name>
    <dbReference type="NCBI Taxonomy" id="1081782"/>
    <lineage>
        <taxon>Bacteria</taxon>
        <taxon>Pseudomonadati</taxon>
        <taxon>Pseudomonadota</taxon>
        <taxon>Betaproteobacteria</taxon>
        <taxon>Burkholderiales</taxon>
        <taxon>Burkholderiaceae</taxon>
        <taxon>Paraburkholderia</taxon>
    </lineage>
</organism>
<dbReference type="RefSeq" id="WP_201698173.1">
    <property type="nucleotide sequence ID" value="NZ_CAJHCQ010000012.1"/>
</dbReference>
<keyword evidence="3" id="KW-1185">Reference proteome</keyword>
<dbReference type="InterPro" id="IPR016709">
    <property type="entry name" value="HadA-like"/>
</dbReference>
<dbReference type="CDD" id="cd03441">
    <property type="entry name" value="R_hydratase_like"/>
    <property type="match status" value="1"/>
</dbReference>
<dbReference type="Pfam" id="PF13452">
    <property type="entry name" value="FAS1_DH_region"/>
    <property type="match status" value="1"/>
</dbReference>